<dbReference type="RefSeq" id="WP_376918695.1">
    <property type="nucleotide sequence ID" value="NZ_JBHRSW010000005.1"/>
</dbReference>
<feature type="signal peptide" evidence="1">
    <location>
        <begin position="1"/>
        <end position="19"/>
    </location>
</feature>
<accession>A0ABV7FJT8</accession>
<comment type="caution">
    <text evidence="2">The sequence shown here is derived from an EMBL/GenBank/DDBJ whole genome shotgun (WGS) entry which is preliminary data.</text>
</comment>
<gene>
    <name evidence="2" type="ORF">ACFOHL_02885</name>
</gene>
<evidence type="ECO:0000313" key="2">
    <source>
        <dbReference type="EMBL" id="MFC3120558.1"/>
    </source>
</evidence>
<dbReference type="Proteomes" id="UP001595478">
    <property type="component" value="Unassembled WGS sequence"/>
</dbReference>
<evidence type="ECO:0000313" key="3">
    <source>
        <dbReference type="Proteomes" id="UP001595478"/>
    </source>
</evidence>
<dbReference type="SUPFAM" id="SSF53850">
    <property type="entry name" value="Periplasmic binding protein-like II"/>
    <property type="match status" value="1"/>
</dbReference>
<reference evidence="3" key="1">
    <citation type="journal article" date="2019" name="Int. J. Syst. Evol. Microbiol.">
        <title>The Global Catalogue of Microorganisms (GCM) 10K type strain sequencing project: providing services to taxonomists for standard genome sequencing and annotation.</title>
        <authorList>
            <consortium name="The Broad Institute Genomics Platform"/>
            <consortium name="The Broad Institute Genome Sequencing Center for Infectious Disease"/>
            <person name="Wu L."/>
            <person name="Ma J."/>
        </authorList>
    </citation>
    <scope>NUCLEOTIDE SEQUENCE [LARGE SCALE GENOMIC DNA]</scope>
    <source>
        <strain evidence="3">KCTC 52473</strain>
    </source>
</reference>
<organism evidence="2 3">
    <name type="scientific">Agaribacter flavus</name>
    <dbReference type="NCBI Taxonomy" id="1902781"/>
    <lineage>
        <taxon>Bacteria</taxon>
        <taxon>Pseudomonadati</taxon>
        <taxon>Pseudomonadota</taxon>
        <taxon>Gammaproteobacteria</taxon>
        <taxon>Alteromonadales</taxon>
        <taxon>Alteromonadaceae</taxon>
        <taxon>Agaribacter</taxon>
    </lineage>
</organism>
<sequence>MKRLIFCVFLSTFSMATNAAIWVITYPQSLVENDERYVYPLSLLHLALEKTGVRYEIRPSSAPMRQEKSLKRLEENLEVNLVWSMTDMHRENQLRPIRIPITKGLIGWRMFIVHRDEPFLLAEINTIDQLLEYQPVQGIAWPDTKILQANGFNVVTARDYTEARALISGRVANFFPRSVVEIMSELESDEFNALVLKPGLAIEYPTAMYFFVNKQNKTLAKLIETGLQRAIDDGSFDELFYSHFQELLEDLNFENIKYFELSNPLLPMSAPTHKSSLWYRPRK</sequence>
<name>A0ABV7FJT8_9ALTE</name>
<evidence type="ECO:0000256" key="1">
    <source>
        <dbReference type="SAM" id="SignalP"/>
    </source>
</evidence>
<protein>
    <submittedName>
        <fullName evidence="2">Amino acid ABC transporter substrate-binding protein</fullName>
    </submittedName>
</protein>
<proteinExistence type="predicted"/>
<dbReference type="EMBL" id="JBHRSW010000005">
    <property type="protein sequence ID" value="MFC3120558.1"/>
    <property type="molecule type" value="Genomic_DNA"/>
</dbReference>
<feature type="chain" id="PRO_5045376707" evidence="1">
    <location>
        <begin position="20"/>
        <end position="283"/>
    </location>
</feature>
<keyword evidence="1" id="KW-0732">Signal</keyword>
<keyword evidence="3" id="KW-1185">Reference proteome</keyword>